<dbReference type="InterPro" id="IPR013766">
    <property type="entry name" value="Thioredoxin_domain"/>
</dbReference>
<sequence length="170" mass="19954">MRYLYSLLLFSILSFAQSTDTANKAHEIEGVRVESYDYNGFEKFLKFNDETTYIINFWATWCAPCIKELPYFEEIGAKYKSKKVKVILVSLDFPKQVEKSLIPFIKRKKLESMVIHLDDPDANSWIEKVDSNWSGAIPATIIYNKNDSKFYEQSFTFETLEIELKKMLNQ</sequence>
<protein>
    <submittedName>
        <fullName evidence="3">Redoxin domain-containing protein</fullName>
    </submittedName>
</protein>
<evidence type="ECO:0000313" key="4">
    <source>
        <dbReference type="Proteomes" id="UP001589607"/>
    </source>
</evidence>
<dbReference type="PANTHER" id="PTHR42852">
    <property type="entry name" value="THIOL:DISULFIDE INTERCHANGE PROTEIN DSBE"/>
    <property type="match status" value="1"/>
</dbReference>
<dbReference type="PROSITE" id="PS51352">
    <property type="entry name" value="THIOREDOXIN_2"/>
    <property type="match status" value="1"/>
</dbReference>
<feature type="chain" id="PRO_5046279086" evidence="1">
    <location>
        <begin position="17"/>
        <end position="170"/>
    </location>
</feature>
<organism evidence="3 4">
    <name type="scientific">Flavobacterium jumunjinense</name>
    <dbReference type="NCBI Taxonomy" id="998845"/>
    <lineage>
        <taxon>Bacteria</taxon>
        <taxon>Pseudomonadati</taxon>
        <taxon>Bacteroidota</taxon>
        <taxon>Flavobacteriia</taxon>
        <taxon>Flavobacteriales</taxon>
        <taxon>Flavobacteriaceae</taxon>
        <taxon>Flavobacterium</taxon>
    </lineage>
</organism>
<accession>A0ABV5GM59</accession>
<keyword evidence="4" id="KW-1185">Reference proteome</keyword>
<evidence type="ECO:0000256" key="1">
    <source>
        <dbReference type="SAM" id="SignalP"/>
    </source>
</evidence>
<evidence type="ECO:0000259" key="2">
    <source>
        <dbReference type="PROSITE" id="PS51352"/>
    </source>
</evidence>
<gene>
    <name evidence="3" type="ORF">ACFFVF_08040</name>
</gene>
<comment type="caution">
    <text evidence="3">The sequence shown here is derived from an EMBL/GenBank/DDBJ whole genome shotgun (WGS) entry which is preliminary data.</text>
</comment>
<dbReference type="CDD" id="cd02966">
    <property type="entry name" value="TlpA_like_family"/>
    <property type="match status" value="1"/>
</dbReference>
<dbReference type="InterPro" id="IPR000866">
    <property type="entry name" value="AhpC/TSA"/>
</dbReference>
<dbReference type="PANTHER" id="PTHR42852:SF13">
    <property type="entry name" value="PROTEIN DIPZ"/>
    <property type="match status" value="1"/>
</dbReference>
<dbReference type="Pfam" id="PF00578">
    <property type="entry name" value="AhpC-TSA"/>
    <property type="match status" value="1"/>
</dbReference>
<proteinExistence type="predicted"/>
<feature type="domain" description="Thioredoxin" evidence="2">
    <location>
        <begin position="6"/>
        <end position="169"/>
    </location>
</feature>
<dbReference type="InterPro" id="IPR050553">
    <property type="entry name" value="Thioredoxin_ResA/DsbE_sf"/>
</dbReference>
<dbReference type="RefSeq" id="WP_236455590.1">
    <property type="nucleotide sequence ID" value="NZ_CBCSGE010000002.1"/>
</dbReference>
<dbReference type="InterPro" id="IPR036249">
    <property type="entry name" value="Thioredoxin-like_sf"/>
</dbReference>
<dbReference type="Gene3D" id="3.40.30.10">
    <property type="entry name" value="Glutaredoxin"/>
    <property type="match status" value="1"/>
</dbReference>
<keyword evidence="1" id="KW-0732">Signal</keyword>
<name>A0ABV5GM59_9FLAO</name>
<dbReference type="EMBL" id="JBHMEY010000018">
    <property type="protein sequence ID" value="MFB9096459.1"/>
    <property type="molecule type" value="Genomic_DNA"/>
</dbReference>
<reference evidence="3 4" key="1">
    <citation type="submission" date="2024-09" db="EMBL/GenBank/DDBJ databases">
        <authorList>
            <person name="Sun Q."/>
            <person name="Mori K."/>
        </authorList>
    </citation>
    <scope>NUCLEOTIDE SEQUENCE [LARGE SCALE GENOMIC DNA]</scope>
    <source>
        <strain evidence="3 4">CECT 7955</strain>
    </source>
</reference>
<dbReference type="SUPFAM" id="SSF52833">
    <property type="entry name" value="Thioredoxin-like"/>
    <property type="match status" value="1"/>
</dbReference>
<feature type="signal peptide" evidence="1">
    <location>
        <begin position="1"/>
        <end position="16"/>
    </location>
</feature>
<dbReference type="Proteomes" id="UP001589607">
    <property type="component" value="Unassembled WGS sequence"/>
</dbReference>
<evidence type="ECO:0000313" key="3">
    <source>
        <dbReference type="EMBL" id="MFB9096459.1"/>
    </source>
</evidence>